<organism evidence="1">
    <name type="scientific">mine drainage metagenome</name>
    <dbReference type="NCBI Taxonomy" id="410659"/>
    <lineage>
        <taxon>unclassified sequences</taxon>
        <taxon>metagenomes</taxon>
        <taxon>ecological metagenomes</taxon>
    </lineage>
</organism>
<proteinExistence type="predicted"/>
<dbReference type="AlphaFoldDB" id="A0A1J5Q782"/>
<comment type="caution">
    <text evidence="1">The sequence shown here is derived from an EMBL/GenBank/DDBJ whole genome shotgun (WGS) entry which is preliminary data.</text>
</comment>
<dbReference type="EMBL" id="MLJW01002910">
    <property type="protein sequence ID" value="OIQ73323.1"/>
    <property type="molecule type" value="Genomic_DNA"/>
</dbReference>
<evidence type="ECO:0000313" key="1">
    <source>
        <dbReference type="EMBL" id="OIQ73323.1"/>
    </source>
</evidence>
<accession>A0A1J5Q782</accession>
<reference evidence="1" key="1">
    <citation type="submission" date="2016-10" db="EMBL/GenBank/DDBJ databases">
        <title>Sequence of Gallionella enrichment culture.</title>
        <authorList>
            <person name="Poehlein A."/>
            <person name="Muehling M."/>
            <person name="Daniel R."/>
        </authorList>
    </citation>
    <scope>NUCLEOTIDE SEQUENCE</scope>
</reference>
<sequence>MVVLAAPALMLALPAATTPPTGKACTWAANDRATDPARVCKATRKPAPLAVRAQETFLPWLVVFSETATKVPVSSFQSDR</sequence>
<gene>
    <name evidence="1" type="ORF">GALL_450400</name>
</gene>
<name>A0A1J5Q782_9ZZZZ</name>
<protein>
    <submittedName>
        <fullName evidence="1">Uncharacterized protein</fullName>
    </submittedName>
</protein>